<evidence type="ECO:0000256" key="6">
    <source>
        <dbReference type="SAM" id="MobiDB-lite"/>
    </source>
</evidence>
<evidence type="ECO:0000256" key="2">
    <source>
        <dbReference type="ARBA" id="ARBA00022741"/>
    </source>
</evidence>
<dbReference type="InterPro" id="IPR006073">
    <property type="entry name" value="GTP-bd"/>
</dbReference>
<dbReference type="PANTHER" id="PTHR45709:SF3">
    <property type="entry name" value="GUANINE NUCLEOTIDE-BINDING PROTEIN-LIKE 1"/>
    <property type="match status" value="1"/>
</dbReference>
<dbReference type="EMBL" id="JASMQC010000004">
    <property type="protein sequence ID" value="KAK1945784.1"/>
    <property type="molecule type" value="Genomic_DNA"/>
</dbReference>
<feature type="region of interest" description="Disordered" evidence="6">
    <location>
        <begin position="34"/>
        <end position="81"/>
    </location>
</feature>
<evidence type="ECO:0000256" key="1">
    <source>
        <dbReference type="ARBA" id="ARBA00022553"/>
    </source>
</evidence>
<keyword evidence="2" id="KW-0547">Nucleotide-binding</keyword>
<dbReference type="GO" id="GO:0003924">
    <property type="term" value="F:GTPase activity"/>
    <property type="evidence" value="ECO:0007669"/>
    <property type="project" value="InterPro"/>
</dbReference>
<evidence type="ECO:0000256" key="3">
    <source>
        <dbReference type="ARBA" id="ARBA00023134"/>
    </source>
</evidence>
<dbReference type="Proteomes" id="UP001259832">
    <property type="component" value="Unassembled WGS sequence"/>
</dbReference>
<protein>
    <recommendedName>
        <fullName evidence="5">Guanine nucleotide-binding protein-like 1</fullName>
    </recommendedName>
</protein>
<evidence type="ECO:0000259" key="7">
    <source>
        <dbReference type="PROSITE" id="PS51721"/>
    </source>
</evidence>
<feature type="compositionally biased region" description="Basic residues" evidence="6">
    <location>
        <begin position="60"/>
        <end position="74"/>
    </location>
</feature>
<dbReference type="Pfam" id="PF01926">
    <property type="entry name" value="MMR_HSR1"/>
    <property type="match status" value="1"/>
</dbReference>
<comment type="function">
    <text evidence="4">Possible regulatory or functional link with the histocompatibility cluster.</text>
</comment>
<comment type="caution">
    <text evidence="8">The sequence shown here is derived from an EMBL/GenBank/DDBJ whole genome shotgun (WGS) entry which is preliminary data.</text>
</comment>
<feature type="compositionally biased region" description="Basic residues" evidence="6">
    <location>
        <begin position="401"/>
        <end position="417"/>
    </location>
</feature>
<dbReference type="GO" id="GO:0005525">
    <property type="term" value="F:GTP binding"/>
    <property type="evidence" value="ECO:0007669"/>
    <property type="project" value="UniProtKB-KW"/>
</dbReference>
<dbReference type="PANTHER" id="PTHR45709">
    <property type="entry name" value="LARGE SUBUNIT GTPASE 1 HOMOLOG-RELATED"/>
    <property type="match status" value="1"/>
</dbReference>
<evidence type="ECO:0000313" key="8">
    <source>
        <dbReference type="EMBL" id="KAK1945784.1"/>
    </source>
</evidence>
<feature type="compositionally biased region" description="Basic and acidic residues" evidence="6">
    <location>
        <begin position="34"/>
        <end position="50"/>
    </location>
</feature>
<dbReference type="AlphaFoldDB" id="A0AAD9GWC1"/>
<dbReference type="SUPFAM" id="SSF52540">
    <property type="entry name" value="P-loop containing nucleoside triphosphate hydrolases"/>
    <property type="match status" value="1"/>
</dbReference>
<evidence type="ECO:0000313" key="9">
    <source>
        <dbReference type="Proteomes" id="UP001259832"/>
    </source>
</evidence>
<evidence type="ECO:0000256" key="4">
    <source>
        <dbReference type="ARBA" id="ARBA00037770"/>
    </source>
</evidence>
<dbReference type="InterPro" id="IPR043358">
    <property type="entry name" value="GNL1-like"/>
</dbReference>
<gene>
    <name evidence="8" type="ORF">P3T76_002832</name>
</gene>
<feature type="compositionally biased region" description="Acidic residues" evidence="6">
    <location>
        <begin position="754"/>
        <end position="763"/>
    </location>
</feature>
<sequence length="763" mass="85309">MINPSDVLAGQKAMELMDVELEQAKREAALQARRREELDTLKQQRKERTKTSVTASFSGKQKKQQLRARKQRLASRRDEEAALDLQSAQYEEFYADKPSAIEEEQEDAEVEAFRDEPDFFARHNDLDNDLSSRLKLTVALGKNNKDAVGKELSSFFVKETKEQIQLRLMEGQRPLNLVTRETPLLATVSERDPILDHPKRPKWTYSMSKEKVDSNESLMFDKWLTKIHDKYDNEHLNHFEHNLEVWRELWRVTERATHVVVVADVRNPLLHIPASVYDLVTKELKKPMVVVLNKVDLVPTVVVQLWKRHLSGRFPLAQLVCFSSRSNAVHGDNDISTRRRVLSKKLEVGDASAIQGAVGILTACGIDTTDAQQLAEELNAGMAEEESLQAQYDAVQEKKKAGGKRRSRRKQKNRGGVRHGEGGNNGLPTTHECQHCGCEDAVVACMSCATGGRPSKADANVKDEADAIARGYLLCARCDREEHAELKGHFQVRLQSALAAESTDPSVPGSAGAIGQANTPKVTIGLIGHPNVGKSSVLNALAGKKIVSVSHTPGHTKRLQTIMISPEICICDCPGLVFPFAGVPKYLQELSGLYPYSQIREPYSAVRFLAEHVVLEKILDLKPRTQLFDGLEEELEWTPWTLCEAYAEKRGYRTDRRGRPDHQRAGSELVRDTVDGILPLFFLPPDYTGKDITPTSIARYCQQEGASVNNEDSDVNAENDEEEASSDEEEEERSVQPKTKPSVPVNAFSLLDSDSSDEDSDED</sequence>
<evidence type="ECO:0000256" key="5">
    <source>
        <dbReference type="ARBA" id="ARBA00039902"/>
    </source>
</evidence>
<dbReference type="PROSITE" id="PS51721">
    <property type="entry name" value="G_CP"/>
    <property type="match status" value="1"/>
</dbReference>
<feature type="region of interest" description="Disordered" evidence="6">
    <location>
        <begin position="393"/>
        <end position="425"/>
    </location>
</feature>
<organism evidence="8 9">
    <name type="scientific">Phytophthora citrophthora</name>
    <dbReference type="NCBI Taxonomy" id="4793"/>
    <lineage>
        <taxon>Eukaryota</taxon>
        <taxon>Sar</taxon>
        <taxon>Stramenopiles</taxon>
        <taxon>Oomycota</taxon>
        <taxon>Peronosporomycetes</taxon>
        <taxon>Peronosporales</taxon>
        <taxon>Peronosporaceae</taxon>
        <taxon>Phytophthora</taxon>
    </lineage>
</organism>
<feature type="region of interest" description="Disordered" evidence="6">
    <location>
        <begin position="705"/>
        <end position="763"/>
    </location>
</feature>
<feature type="compositionally biased region" description="Acidic residues" evidence="6">
    <location>
        <begin position="711"/>
        <end position="732"/>
    </location>
</feature>
<feature type="domain" description="CP-type G" evidence="7">
    <location>
        <begin position="246"/>
        <end position="579"/>
    </location>
</feature>
<dbReference type="InterPro" id="IPR027417">
    <property type="entry name" value="P-loop_NTPase"/>
</dbReference>
<keyword evidence="1" id="KW-0597">Phosphoprotein</keyword>
<accession>A0AAD9GWC1</accession>
<dbReference type="InterPro" id="IPR030378">
    <property type="entry name" value="G_CP_dom"/>
</dbReference>
<keyword evidence="9" id="KW-1185">Reference proteome</keyword>
<dbReference type="Gene3D" id="3.40.50.300">
    <property type="entry name" value="P-loop containing nucleotide triphosphate hydrolases"/>
    <property type="match status" value="2"/>
</dbReference>
<proteinExistence type="predicted"/>
<reference evidence="8" key="1">
    <citation type="submission" date="2023-08" db="EMBL/GenBank/DDBJ databases">
        <title>Reference Genome Resource for the Citrus Pathogen Phytophthora citrophthora.</title>
        <authorList>
            <person name="Moller H."/>
            <person name="Coetzee B."/>
            <person name="Rose L.J."/>
            <person name="Van Niekerk J.M."/>
        </authorList>
    </citation>
    <scope>NUCLEOTIDE SEQUENCE</scope>
    <source>
        <strain evidence="8">STE-U-9442</strain>
    </source>
</reference>
<name>A0AAD9GWC1_9STRA</name>
<keyword evidence="3" id="KW-0342">GTP-binding</keyword>